<evidence type="ECO:0000313" key="2">
    <source>
        <dbReference type="EMBL" id="MQX52962.1"/>
    </source>
</evidence>
<dbReference type="RefSeq" id="WP_153500007.1">
    <property type="nucleotide sequence ID" value="NZ_WIRE01000001.1"/>
</dbReference>
<keyword evidence="1" id="KW-0732">Signal</keyword>
<evidence type="ECO:0008006" key="4">
    <source>
        <dbReference type="Google" id="ProtNLM"/>
    </source>
</evidence>
<accession>A0A6N7LRY3</accession>
<protein>
    <recommendedName>
        <fullName evidence="4">AraC family transcriptional regulator</fullName>
    </recommendedName>
</protein>
<keyword evidence="3" id="KW-1185">Reference proteome</keyword>
<proteinExistence type="predicted"/>
<dbReference type="Proteomes" id="UP000469421">
    <property type="component" value="Unassembled WGS sequence"/>
</dbReference>
<feature type="signal peptide" evidence="1">
    <location>
        <begin position="1"/>
        <end position="19"/>
    </location>
</feature>
<name>A0A6N7LRY3_9GAMM</name>
<comment type="caution">
    <text evidence="2">The sequence shown here is derived from an EMBL/GenBank/DDBJ whole genome shotgun (WGS) entry which is preliminary data.</text>
</comment>
<organism evidence="2 3">
    <name type="scientific">Alcanivorax sediminis</name>
    <dbReference type="NCBI Taxonomy" id="2663008"/>
    <lineage>
        <taxon>Bacteria</taxon>
        <taxon>Pseudomonadati</taxon>
        <taxon>Pseudomonadota</taxon>
        <taxon>Gammaproteobacteria</taxon>
        <taxon>Oceanospirillales</taxon>
        <taxon>Alcanivoracaceae</taxon>
        <taxon>Alcanivorax</taxon>
    </lineage>
</organism>
<dbReference type="EMBL" id="WIRE01000001">
    <property type="protein sequence ID" value="MQX52962.1"/>
    <property type="molecule type" value="Genomic_DNA"/>
</dbReference>
<gene>
    <name evidence="2" type="ORF">GFN93_06845</name>
</gene>
<feature type="chain" id="PRO_5027038870" description="AraC family transcriptional regulator" evidence="1">
    <location>
        <begin position="20"/>
        <end position="165"/>
    </location>
</feature>
<evidence type="ECO:0000313" key="3">
    <source>
        <dbReference type="Proteomes" id="UP000469421"/>
    </source>
</evidence>
<evidence type="ECO:0000256" key="1">
    <source>
        <dbReference type="SAM" id="SignalP"/>
    </source>
</evidence>
<reference evidence="2 3" key="1">
    <citation type="submission" date="2019-10" db="EMBL/GenBank/DDBJ databases">
        <title>Alcanivorax sp.PA15-N-34 draft genome sequence.</title>
        <authorList>
            <person name="Liao X."/>
            <person name="Shao Z."/>
        </authorList>
    </citation>
    <scope>NUCLEOTIDE SEQUENCE [LARGE SCALE GENOMIC DNA]</scope>
    <source>
        <strain evidence="2 3">PA15-N-34</strain>
    </source>
</reference>
<dbReference type="AlphaFoldDB" id="A0A6N7LRY3"/>
<sequence>MRRVAIVLLLLVFAPLHSAELDKDLADFKRDVLEVNKRLRQLEEGLLLPANSQVGIYLSLDKGPFFEPDSIVLKLDGVEIASHLYSPKEVNALKKGAVQRLTLISVTDGRHVLEAEVTGQDKSGGEIREQVVGQFEKGPERHFVKLQIVDDGDRQPPRFYFQDWR</sequence>